<keyword evidence="5 9" id="KW-0812">Transmembrane</keyword>
<dbReference type="InterPro" id="IPR004563">
    <property type="entry name" value="Apolipo_AcylTrfase"/>
</dbReference>
<dbReference type="GO" id="GO:0042158">
    <property type="term" value="P:lipoprotein biosynthetic process"/>
    <property type="evidence" value="ECO:0007669"/>
    <property type="project" value="UniProtKB-UniRule"/>
</dbReference>
<keyword evidence="8 9" id="KW-0012">Acyltransferase</keyword>
<feature type="transmembrane region" description="Helical" evidence="9">
    <location>
        <begin position="200"/>
        <end position="219"/>
    </location>
</feature>
<dbReference type="PANTHER" id="PTHR38686">
    <property type="entry name" value="APOLIPOPROTEIN N-ACYLTRANSFERASE"/>
    <property type="match status" value="1"/>
</dbReference>
<keyword evidence="11" id="KW-0449">Lipoprotein</keyword>
<dbReference type="HAMAP" id="MF_01148">
    <property type="entry name" value="Lnt"/>
    <property type="match status" value="1"/>
</dbReference>
<name>A0A432X955_9GAMM</name>
<protein>
    <recommendedName>
        <fullName evidence="9">Apolipoprotein N-acyltransferase</fullName>
        <shortName evidence="9">ALP N-acyltransferase</shortName>
        <ecNumber evidence="9">2.3.1.269</ecNumber>
    </recommendedName>
</protein>
<comment type="catalytic activity">
    <reaction evidence="9">
        <text>N-terminal S-1,2-diacyl-sn-glyceryl-L-cysteinyl-[lipoprotein] + a glycerophospholipid = N-acyl-S-1,2-diacyl-sn-glyceryl-L-cysteinyl-[lipoprotein] + a 2-acyl-sn-glycero-3-phospholipid + H(+)</text>
        <dbReference type="Rhea" id="RHEA:48228"/>
        <dbReference type="Rhea" id="RHEA-COMP:14681"/>
        <dbReference type="Rhea" id="RHEA-COMP:14684"/>
        <dbReference type="ChEBI" id="CHEBI:15378"/>
        <dbReference type="ChEBI" id="CHEBI:136912"/>
        <dbReference type="ChEBI" id="CHEBI:140656"/>
        <dbReference type="ChEBI" id="CHEBI:140657"/>
        <dbReference type="ChEBI" id="CHEBI:140660"/>
        <dbReference type="EC" id="2.3.1.269"/>
    </reaction>
</comment>
<evidence type="ECO:0000256" key="3">
    <source>
        <dbReference type="ARBA" id="ARBA00022475"/>
    </source>
</evidence>
<evidence type="ECO:0000313" key="12">
    <source>
        <dbReference type="Proteomes" id="UP000286976"/>
    </source>
</evidence>
<feature type="transmembrane region" description="Helical" evidence="9">
    <location>
        <begin position="131"/>
        <end position="155"/>
    </location>
</feature>
<evidence type="ECO:0000256" key="2">
    <source>
        <dbReference type="ARBA" id="ARBA00010065"/>
    </source>
</evidence>
<dbReference type="RefSeq" id="WP_126756278.1">
    <property type="nucleotide sequence ID" value="NZ_PIPQ01000001.1"/>
</dbReference>
<dbReference type="EC" id="2.3.1.269" evidence="9"/>
<feature type="transmembrane region" description="Helical" evidence="9">
    <location>
        <begin position="175"/>
        <end position="193"/>
    </location>
</feature>
<evidence type="ECO:0000256" key="7">
    <source>
        <dbReference type="ARBA" id="ARBA00023136"/>
    </source>
</evidence>
<dbReference type="AlphaFoldDB" id="A0A432X955"/>
<dbReference type="Pfam" id="PF20154">
    <property type="entry name" value="LNT_N"/>
    <property type="match status" value="1"/>
</dbReference>
<keyword evidence="4 9" id="KW-0808">Transferase</keyword>
<feature type="domain" description="CN hydrolase" evidence="10">
    <location>
        <begin position="231"/>
        <end position="478"/>
    </location>
</feature>
<keyword evidence="7 9" id="KW-0472">Membrane</keyword>
<organism evidence="11 12">
    <name type="scientific">Aliidiomarina taiwanensis</name>
    <dbReference type="NCBI Taxonomy" id="946228"/>
    <lineage>
        <taxon>Bacteria</taxon>
        <taxon>Pseudomonadati</taxon>
        <taxon>Pseudomonadota</taxon>
        <taxon>Gammaproteobacteria</taxon>
        <taxon>Alteromonadales</taxon>
        <taxon>Idiomarinaceae</taxon>
        <taxon>Aliidiomarina</taxon>
    </lineage>
</organism>
<comment type="subcellular location">
    <subcellularLocation>
        <location evidence="1 9">Cell membrane</location>
        <topology evidence="1 9">Multi-pass membrane protein</topology>
    </subcellularLocation>
</comment>
<evidence type="ECO:0000256" key="4">
    <source>
        <dbReference type="ARBA" id="ARBA00022679"/>
    </source>
</evidence>
<keyword evidence="12" id="KW-1185">Reference proteome</keyword>
<dbReference type="EMBL" id="PIPQ01000001">
    <property type="protein sequence ID" value="RUO43889.1"/>
    <property type="molecule type" value="Genomic_DNA"/>
</dbReference>
<feature type="transmembrane region" description="Helical" evidence="9">
    <location>
        <begin position="63"/>
        <end position="83"/>
    </location>
</feature>
<feature type="transmembrane region" description="Helical" evidence="9">
    <location>
        <begin position="95"/>
        <end position="119"/>
    </location>
</feature>
<dbReference type="GO" id="GO:0005886">
    <property type="term" value="C:plasma membrane"/>
    <property type="evidence" value="ECO:0007669"/>
    <property type="project" value="UniProtKB-SubCell"/>
</dbReference>
<keyword evidence="3 9" id="KW-1003">Cell membrane</keyword>
<evidence type="ECO:0000256" key="5">
    <source>
        <dbReference type="ARBA" id="ARBA00022692"/>
    </source>
</evidence>
<evidence type="ECO:0000313" key="11">
    <source>
        <dbReference type="EMBL" id="RUO43889.1"/>
    </source>
</evidence>
<comment type="similarity">
    <text evidence="2 9">Belongs to the CN hydrolase family. Apolipoprotein N-acyltransferase subfamily.</text>
</comment>
<dbReference type="CDD" id="cd07571">
    <property type="entry name" value="ALP_N-acyl_transferase"/>
    <property type="match status" value="1"/>
</dbReference>
<feature type="transmembrane region" description="Helical" evidence="9">
    <location>
        <begin position="16"/>
        <end position="34"/>
    </location>
</feature>
<dbReference type="PROSITE" id="PS50263">
    <property type="entry name" value="CN_HYDROLASE"/>
    <property type="match status" value="1"/>
</dbReference>
<feature type="transmembrane region" description="Helical" evidence="9">
    <location>
        <begin position="488"/>
        <end position="506"/>
    </location>
</feature>
<dbReference type="UniPathway" id="UPA00666"/>
<evidence type="ECO:0000256" key="8">
    <source>
        <dbReference type="ARBA" id="ARBA00023315"/>
    </source>
</evidence>
<dbReference type="SUPFAM" id="SSF56317">
    <property type="entry name" value="Carbon-nitrogen hydrolase"/>
    <property type="match status" value="1"/>
</dbReference>
<proteinExistence type="inferred from homology"/>
<comment type="caution">
    <text evidence="11">The sequence shown here is derived from an EMBL/GenBank/DDBJ whole genome shotgun (WGS) entry which is preliminary data.</text>
</comment>
<dbReference type="InterPro" id="IPR045378">
    <property type="entry name" value="LNT_N"/>
</dbReference>
<dbReference type="Proteomes" id="UP000286976">
    <property type="component" value="Unassembled WGS sequence"/>
</dbReference>
<dbReference type="OrthoDB" id="9804277at2"/>
<dbReference type="InterPro" id="IPR003010">
    <property type="entry name" value="C-N_Hydrolase"/>
</dbReference>
<dbReference type="PANTHER" id="PTHR38686:SF1">
    <property type="entry name" value="APOLIPOPROTEIN N-ACYLTRANSFERASE"/>
    <property type="match status" value="1"/>
</dbReference>
<dbReference type="InterPro" id="IPR036526">
    <property type="entry name" value="C-N_Hydrolase_sf"/>
</dbReference>
<reference evidence="11 12" key="1">
    <citation type="journal article" date="2011" name="Front. Microbiol.">
        <title>Genomic signatures of strain selection and enhancement in Bacillus atrophaeus var. globigii, a historical biowarfare simulant.</title>
        <authorList>
            <person name="Gibbons H.S."/>
            <person name="Broomall S.M."/>
            <person name="McNew L.A."/>
            <person name="Daligault H."/>
            <person name="Chapman C."/>
            <person name="Bruce D."/>
            <person name="Karavis M."/>
            <person name="Krepps M."/>
            <person name="McGregor P.A."/>
            <person name="Hong C."/>
            <person name="Park K.H."/>
            <person name="Akmal A."/>
            <person name="Feldman A."/>
            <person name="Lin J.S."/>
            <person name="Chang W.E."/>
            <person name="Higgs B.W."/>
            <person name="Demirev P."/>
            <person name="Lindquist J."/>
            <person name="Liem A."/>
            <person name="Fochler E."/>
            <person name="Read T.D."/>
            <person name="Tapia R."/>
            <person name="Johnson S."/>
            <person name="Bishop-Lilly K.A."/>
            <person name="Detter C."/>
            <person name="Han C."/>
            <person name="Sozhamannan S."/>
            <person name="Rosenzweig C.N."/>
            <person name="Skowronski E.W."/>
        </authorList>
    </citation>
    <scope>NUCLEOTIDE SEQUENCE [LARGE SCALE GENOMIC DNA]</scope>
    <source>
        <strain evidence="11 12">AIT1</strain>
    </source>
</reference>
<evidence type="ECO:0000256" key="6">
    <source>
        <dbReference type="ARBA" id="ARBA00022989"/>
    </source>
</evidence>
<accession>A0A432X955</accession>
<evidence type="ECO:0000256" key="9">
    <source>
        <dbReference type="HAMAP-Rule" id="MF_01148"/>
    </source>
</evidence>
<gene>
    <name evidence="9" type="primary">lnt</name>
    <name evidence="11" type="ORF">CWE15_01470</name>
</gene>
<evidence type="ECO:0000259" key="10">
    <source>
        <dbReference type="PROSITE" id="PS50263"/>
    </source>
</evidence>
<keyword evidence="6 9" id="KW-1133">Transmembrane helix</keyword>
<comment type="function">
    <text evidence="9">Catalyzes the phospholipid dependent N-acylation of the N-terminal cysteine of apolipoprotein, the last step in lipoprotein maturation.</text>
</comment>
<sequence>MQLNKKTFIPNLQHPNTRYALAFLAGAVMLFAYAPFQQGWLAPLAIAAWLLLLVRSQTPRQAAFTGFAFGMGWFGTGVSWVFVSIDTFGGLPMVASLLLMLLFFSYLALYPALASWLWLKARLRLNGYGLFAFPFIWLFTELIRGWAFTGFPWLGIGYTQSNTLFASFAPHIGEIGLTLVVFIIAISFAYVALSKRLEWFIAPVLLYALAAFSSSINPMQVTGETSKVALVQGNIKQELKWDKAQEWPNFLHYKTLTEPLLGEYDLVVWPESAITFIEPTAQAALTAFAQQAGHAGTNVISGIIDYHPDSQQFYNSIVVLGDAQQPYYWQNKNRYSKHKLLPIGEFVPFESLLRPIAPLFNLPMSSFSRGMPTQENLVSDSLQIAANVCYEVAFSGYIRRQLQEHTQLLLTVSNDTWFGASHGPHQHFEVARMRAREFGRPLLRATNNGITAVIDHQGYVIKQLPQFSTGVAAAYVPLVEGTTWYTRWGASSAWLLALLFFGFSCLRRNQLKE</sequence>
<feature type="transmembrane region" description="Helical" evidence="9">
    <location>
        <begin position="40"/>
        <end position="56"/>
    </location>
</feature>
<dbReference type="Pfam" id="PF00795">
    <property type="entry name" value="CN_hydrolase"/>
    <property type="match status" value="1"/>
</dbReference>
<dbReference type="Gene3D" id="3.60.110.10">
    <property type="entry name" value="Carbon-nitrogen hydrolase"/>
    <property type="match status" value="1"/>
</dbReference>
<dbReference type="NCBIfam" id="TIGR00546">
    <property type="entry name" value="lnt"/>
    <property type="match status" value="1"/>
</dbReference>
<comment type="pathway">
    <text evidence="9">Protein modification; lipoprotein biosynthesis (N-acyl transfer).</text>
</comment>
<evidence type="ECO:0000256" key="1">
    <source>
        <dbReference type="ARBA" id="ARBA00004651"/>
    </source>
</evidence>
<dbReference type="GO" id="GO:0016410">
    <property type="term" value="F:N-acyltransferase activity"/>
    <property type="evidence" value="ECO:0007669"/>
    <property type="project" value="UniProtKB-UniRule"/>
</dbReference>